<feature type="region of interest" description="Disordered" evidence="2">
    <location>
        <begin position="347"/>
        <end position="368"/>
    </location>
</feature>
<dbReference type="Proteomes" id="UP001138997">
    <property type="component" value="Unassembled WGS sequence"/>
</dbReference>
<sequence>MDENRPVASGAPREDSFDTAVRGFNRQQVMEYMTRTHELLTTLERQLAVARAEAQRARAGVDAASAESERLRKEVEELRAVPKPVPVHTEVSDRMAQILRLATEEAEQERDRARGDITRVQQETQAECERLLTQARADSERELEQARATARQELAEARQTATRELTEARATAEAELNRARAESEITVTSARTEADQLRLDSVRHAEHLIEDAQRRSGAVNNLAAQRLDALTSTHSEALSRLTQIRDVLGQLLGADAAAGSLSAAVEAAMNDRGEAHGEAVEGEIYEEALPQDVHEVIDVREEDSYGPLDRRSSHSALDDDLHIDPRDPLGTGQMPVIRPEVEIDLRDGHQPGVRVVTGSAQAPNGTTR</sequence>
<feature type="region of interest" description="Disordered" evidence="2">
    <location>
        <begin position="303"/>
        <end position="334"/>
    </location>
</feature>
<evidence type="ECO:0000256" key="1">
    <source>
        <dbReference type="SAM" id="Coils"/>
    </source>
</evidence>
<organism evidence="3 4">
    <name type="scientific">Kineosporia babensis</name>
    <dbReference type="NCBI Taxonomy" id="499548"/>
    <lineage>
        <taxon>Bacteria</taxon>
        <taxon>Bacillati</taxon>
        <taxon>Actinomycetota</taxon>
        <taxon>Actinomycetes</taxon>
        <taxon>Kineosporiales</taxon>
        <taxon>Kineosporiaceae</taxon>
        <taxon>Kineosporia</taxon>
    </lineage>
</organism>
<evidence type="ECO:0000313" key="4">
    <source>
        <dbReference type="Proteomes" id="UP001138997"/>
    </source>
</evidence>
<name>A0A9X1SS62_9ACTN</name>
<evidence type="ECO:0000313" key="3">
    <source>
        <dbReference type="EMBL" id="MCD5309956.1"/>
    </source>
</evidence>
<keyword evidence="1" id="KW-0175">Coiled coil</keyword>
<feature type="coiled-coil region" evidence="1">
    <location>
        <begin position="40"/>
        <end position="182"/>
    </location>
</feature>
<reference evidence="3" key="1">
    <citation type="submission" date="2021-11" db="EMBL/GenBank/DDBJ databases">
        <title>Streptomyces corallinus and Kineosporia corallina sp. nov., two new coral-derived marine actinobacteria.</title>
        <authorList>
            <person name="Buangrab K."/>
            <person name="Sutthacheep M."/>
            <person name="Yeemin T."/>
            <person name="Harunari E."/>
            <person name="Igarashi Y."/>
            <person name="Sripreechasak P."/>
            <person name="Kanchanasin P."/>
            <person name="Tanasupawat S."/>
            <person name="Phongsopitanun W."/>
        </authorList>
    </citation>
    <scope>NUCLEOTIDE SEQUENCE</scope>
    <source>
        <strain evidence="3">JCM 31032</strain>
    </source>
</reference>
<evidence type="ECO:0000256" key="2">
    <source>
        <dbReference type="SAM" id="MobiDB-lite"/>
    </source>
</evidence>
<proteinExistence type="predicted"/>
<accession>A0A9X1SS62</accession>
<feature type="compositionally biased region" description="Polar residues" evidence="2">
    <location>
        <begin position="358"/>
        <end position="368"/>
    </location>
</feature>
<gene>
    <name evidence="3" type="ORF">LR394_03555</name>
</gene>
<dbReference type="EMBL" id="JAJOMB010000002">
    <property type="protein sequence ID" value="MCD5309956.1"/>
    <property type="molecule type" value="Genomic_DNA"/>
</dbReference>
<dbReference type="CDD" id="cd06503">
    <property type="entry name" value="ATP-synt_Fo_b"/>
    <property type="match status" value="1"/>
</dbReference>
<keyword evidence="4" id="KW-1185">Reference proteome</keyword>
<dbReference type="AlphaFoldDB" id="A0A9X1SS62"/>
<dbReference type="RefSeq" id="WP_231438885.1">
    <property type="nucleotide sequence ID" value="NZ_JAJOMB010000002.1"/>
</dbReference>
<protein>
    <recommendedName>
        <fullName evidence="5">DivIVA domain-containing protein</fullName>
    </recommendedName>
</protein>
<evidence type="ECO:0008006" key="5">
    <source>
        <dbReference type="Google" id="ProtNLM"/>
    </source>
</evidence>
<feature type="compositionally biased region" description="Basic and acidic residues" evidence="2">
    <location>
        <begin position="303"/>
        <end position="327"/>
    </location>
</feature>
<feature type="region of interest" description="Disordered" evidence="2">
    <location>
        <begin position="1"/>
        <end position="20"/>
    </location>
</feature>
<comment type="caution">
    <text evidence="3">The sequence shown here is derived from an EMBL/GenBank/DDBJ whole genome shotgun (WGS) entry which is preliminary data.</text>
</comment>